<dbReference type="InterPro" id="IPR046835">
    <property type="entry name" value="RHS_N"/>
</dbReference>
<name>A0A422MPX9_9TRYP</name>
<evidence type="ECO:0000259" key="3">
    <source>
        <dbReference type="Pfam" id="PF20445"/>
    </source>
</evidence>
<evidence type="ECO:0000313" key="5">
    <source>
        <dbReference type="Proteomes" id="UP000284403"/>
    </source>
</evidence>
<dbReference type="Pfam" id="PF07999">
    <property type="entry name" value="RHSP"/>
    <property type="match status" value="1"/>
</dbReference>
<dbReference type="InterPro" id="IPR006518">
    <property type="entry name" value="Trypano_RHS"/>
</dbReference>
<evidence type="ECO:0000259" key="2">
    <source>
        <dbReference type="Pfam" id="PF07999"/>
    </source>
</evidence>
<protein>
    <submittedName>
        <fullName evidence="4">Retrotransposon hot spot (RHS) protein</fullName>
    </submittedName>
</protein>
<dbReference type="GeneID" id="40323714"/>
<evidence type="ECO:0000256" key="1">
    <source>
        <dbReference type="SAM" id="MobiDB-lite"/>
    </source>
</evidence>
<organism evidence="4 5">
    <name type="scientific">Trypanosoma conorhini</name>
    <dbReference type="NCBI Taxonomy" id="83891"/>
    <lineage>
        <taxon>Eukaryota</taxon>
        <taxon>Discoba</taxon>
        <taxon>Euglenozoa</taxon>
        <taxon>Kinetoplastea</taxon>
        <taxon>Metakinetoplastina</taxon>
        <taxon>Trypanosomatida</taxon>
        <taxon>Trypanosomatidae</taxon>
        <taxon>Trypanosoma</taxon>
    </lineage>
</organism>
<proteinExistence type="predicted"/>
<dbReference type="OrthoDB" id="251987at2759"/>
<dbReference type="Pfam" id="PF20445">
    <property type="entry name" value="RHS_N"/>
    <property type="match status" value="1"/>
</dbReference>
<keyword evidence="5" id="KW-1185">Reference proteome</keyword>
<gene>
    <name evidence="4" type="ORF">Tco025E_10103</name>
</gene>
<accession>A0A422MPX9</accession>
<feature type="domain" description="Retrotransposon hot spot protein,C-terminal" evidence="2">
    <location>
        <begin position="224"/>
        <end position="268"/>
    </location>
</feature>
<reference evidence="4 5" key="1">
    <citation type="journal article" date="2018" name="BMC Genomics">
        <title>Genomic comparison of Trypanosoma conorhini and Trypanosoma rangeli to Trypanosoma cruzi strains of high and low virulence.</title>
        <authorList>
            <person name="Bradwell K.R."/>
            <person name="Koparde V.N."/>
            <person name="Matveyev A.V."/>
            <person name="Serrano M.G."/>
            <person name="Alves J.M."/>
            <person name="Parikh H."/>
            <person name="Huang B."/>
            <person name="Lee V."/>
            <person name="Espinosa-Alvarez O."/>
            <person name="Ortiz P.A."/>
            <person name="Costa-Martins A.G."/>
            <person name="Teixeira M.M."/>
            <person name="Buck G.A."/>
        </authorList>
    </citation>
    <scope>NUCLEOTIDE SEQUENCE [LARGE SCALE GENOMIC DNA]</scope>
    <source>
        <strain evidence="4 5">025E</strain>
    </source>
</reference>
<dbReference type="EMBL" id="MKKU01001471">
    <property type="protein sequence ID" value="RNE95275.1"/>
    <property type="molecule type" value="Genomic_DNA"/>
</dbReference>
<dbReference type="Proteomes" id="UP000284403">
    <property type="component" value="Unassembled WGS sequence"/>
</dbReference>
<sequence length="268" mass="31773">RREERERIRREEEESRARLEEEQERAIREEARARREEERAILAEEERRRREERERIRREEEESRARLEEEQERAIREEARARREEVRAREIGELANQPLPDGFYDSVFNARWSHVLAFPEGEGDAMVVRMEVREGEPPTQLWDYRRKGISYEPVEDAGQFIAPRPRLVILSSAKRWPYSLKQGRAFADCYINREVERVWRVVKGDLEGEFGTADLKGFDVRRRLLIGTPGIGKSMAAGSYLLYRLLHYDAKKLQVVVYCFGGDLAFVF</sequence>
<dbReference type="RefSeq" id="XP_029223005.1">
    <property type="nucleotide sequence ID" value="XM_029376892.1"/>
</dbReference>
<evidence type="ECO:0000313" key="4">
    <source>
        <dbReference type="EMBL" id="RNE95275.1"/>
    </source>
</evidence>
<dbReference type="AlphaFoldDB" id="A0A422MPX9"/>
<dbReference type="InterPro" id="IPR046836">
    <property type="entry name" value="RHS_C"/>
</dbReference>
<feature type="region of interest" description="Disordered" evidence="1">
    <location>
        <begin position="1"/>
        <end position="71"/>
    </location>
</feature>
<comment type="caution">
    <text evidence="4">The sequence shown here is derived from an EMBL/GenBank/DDBJ whole genome shotgun (WGS) entry which is preliminary data.</text>
</comment>
<feature type="non-terminal residue" evidence="4">
    <location>
        <position position="1"/>
    </location>
</feature>
<feature type="domain" description="Retrotransposon hot spot protein N-terminal" evidence="3">
    <location>
        <begin position="104"/>
        <end position="208"/>
    </location>
</feature>
<dbReference type="NCBIfam" id="TIGR01631">
    <property type="entry name" value="Trypano_RHS"/>
    <property type="match status" value="1"/>
</dbReference>